<dbReference type="Gene3D" id="3.40.1620.10">
    <property type="entry name" value="YefM-like domain"/>
    <property type="match status" value="1"/>
</dbReference>
<protein>
    <recommendedName>
        <fullName evidence="2">Antitoxin</fullName>
    </recommendedName>
</protein>
<dbReference type="Proteomes" id="UP000460272">
    <property type="component" value="Unassembled WGS sequence"/>
</dbReference>
<sequence>MVILLTMTVLPLGDVKSHLSEIVGRVHDHHERVTVTVHGKPSAVLIAPEDLEALEETLEIMRDAATMNRLAESDAELARGEYVSAEELAEAMRRRQAK</sequence>
<dbReference type="InterPro" id="IPR051405">
    <property type="entry name" value="phD/YefM_antitoxin"/>
</dbReference>
<organism evidence="3 4">
    <name type="scientific">Trebonia kvetii</name>
    <dbReference type="NCBI Taxonomy" id="2480626"/>
    <lineage>
        <taxon>Bacteria</taxon>
        <taxon>Bacillati</taxon>
        <taxon>Actinomycetota</taxon>
        <taxon>Actinomycetes</taxon>
        <taxon>Streptosporangiales</taxon>
        <taxon>Treboniaceae</taxon>
        <taxon>Trebonia</taxon>
    </lineage>
</organism>
<dbReference type="EMBL" id="RPFW01000004">
    <property type="protein sequence ID" value="TVZ02797.1"/>
    <property type="molecule type" value="Genomic_DNA"/>
</dbReference>
<comment type="similarity">
    <text evidence="1 2">Belongs to the phD/YefM antitoxin family.</text>
</comment>
<dbReference type="NCBIfam" id="TIGR01552">
    <property type="entry name" value="phd_fam"/>
    <property type="match status" value="1"/>
</dbReference>
<gene>
    <name evidence="3" type="ORF">EAS64_20085</name>
</gene>
<keyword evidence="4" id="KW-1185">Reference proteome</keyword>
<evidence type="ECO:0000313" key="3">
    <source>
        <dbReference type="EMBL" id="TVZ02797.1"/>
    </source>
</evidence>
<proteinExistence type="inferred from homology"/>
<dbReference type="InterPro" id="IPR036165">
    <property type="entry name" value="YefM-like_sf"/>
</dbReference>
<reference evidence="3 4" key="1">
    <citation type="submission" date="2018-11" db="EMBL/GenBank/DDBJ databases">
        <title>Trebonia kvetii gen.nov., sp.nov., a novel acidophilic actinobacterium, and proposal of the new actinobacterial family Treboniaceae fam. nov.</title>
        <authorList>
            <person name="Rapoport D."/>
            <person name="Sagova-Mareckova M."/>
            <person name="Sedlacek I."/>
            <person name="Provaznik J."/>
            <person name="Kralova S."/>
            <person name="Pavlinic D."/>
            <person name="Benes V."/>
            <person name="Kopecky J."/>
        </authorList>
    </citation>
    <scope>NUCLEOTIDE SEQUENCE [LARGE SCALE GENOMIC DNA]</scope>
    <source>
        <strain evidence="3 4">15Tr583</strain>
    </source>
</reference>
<dbReference type="SUPFAM" id="SSF143120">
    <property type="entry name" value="YefM-like"/>
    <property type="match status" value="1"/>
</dbReference>
<dbReference type="AlphaFoldDB" id="A0A6P2BVR8"/>
<comment type="caution">
    <text evidence="3">The sequence shown here is derived from an EMBL/GenBank/DDBJ whole genome shotgun (WGS) entry which is preliminary data.</text>
</comment>
<dbReference type="Pfam" id="PF02604">
    <property type="entry name" value="PhdYeFM_antitox"/>
    <property type="match status" value="1"/>
</dbReference>
<name>A0A6P2BVR8_9ACTN</name>
<evidence type="ECO:0000256" key="1">
    <source>
        <dbReference type="ARBA" id="ARBA00009981"/>
    </source>
</evidence>
<dbReference type="Gene3D" id="1.10.1220.170">
    <property type="match status" value="1"/>
</dbReference>
<dbReference type="OrthoDB" id="488160at2"/>
<dbReference type="PANTHER" id="PTHR33713">
    <property type="entry name" value="ANTITOXIN YAFN-RELATED"/>
    <property type="match status" value="1"/>
</dbReference>
<evidence type="ECO:0000256" key="2">
    <source>
        <dbReference type="RuleBase" id="RU362080"/>
    </source>
</evidence>
<dbReference type="PANTHER" id="PTHR33713:SF10">
    <property type="entry name" value="ANTITOXIN YAFN"/>
    <property type="match status" value="1"/>
</dbReference>
<evidence type="ECO:0000313" key="4">
    <source>
        <dbReference type="Proteomes" id="UP000460272"/>
    </source>
</evidence>
<accession>A0A6P2BVR8</accession>
<dbReference type="InterPro" id="IPR006442">
    <property type="entry name" value="Antitoxin_Phd/YefM"/>
</dbReference>
<comment type="function">
    <text evidence="2">Antitoxin component of a type II toxin-antitoxin (TA) system.</text>
</comment>